<proteinExistence type="predicted"/>
<keyword evidence="3" id="KW-1185">Reference proteome</keyword>
<name>A0A1Q6DTR3_METT1</name>
<dbReference type="EMBL" id="MSDW01000001">
    <property type="protein sequence ID" value="OKY77712.1"/>
    <property type="molecule type" value="Genomic_DNA"/>
</dbReference>
<dbReference type="InParanoid" id="A0A1Q6DTR3"/>
<gene>
    <name evidence="2" type="ORF">BTN85_0180</name>
</gene>
<comment type="caution">
    <text evidence="2">The sequence shown here is derived from an EMBL/GenBank/DDBJ whole genome shotgun (WGS) entry which is preliminary data.</text>
</comment>
<keyword evidence="1" id="KW-0175">Coiled coil</keyword>
<protein>
    <submittedName>
        <fullName evidence="2">Isoleucine patch superfamily protein</fullName>
    </submittedName>
</protein>
<evidence type="ECO:0000313" key="3">
    <source>
        <dbReference type="Proteomes" id="UP000185744"/>
    </source>
</evidence>
<dbReference type="PANTHER" id="PTHR13061">
    <property type="entry name" value="DYNACTIN SUBUNIT P25"/>
    <property type="match status" value="1"/>
</dbReference>
<dbReference type="Proteomes" id="UP000185744">
    <property type="component" value="Unassembled WGS sequence"/>
</dbReference>
<dbReference type="InterPro" id="IPR011004">
    <property type="entry name" value="Trimer_LpxA-like_sf"/>
</dbReference>
<evidence type="ECO:0000256" key="1">
    <source>
        <dbReference type="SAM" id="Coils"/>
    </source>
</evidence>
<dbReference type="Gene3D" id="2.160.10.10">
    <property type="entry name" value="Hexapeptide repeat proteins"/>
    <property type="match status" value="1"/>
</dbReference>
<dbReference type="FunCoup" id="A0A1Q6DTR3">
    <property type="interactions" value="105"/>
</dbReference>
<dbReference type="AlphaFoldDB" id="A0A1Q6DTR3"/>
<dbReference type="STRING" id="1903181.BTN85_0180"/>
<dbReference type="CDD" id="cd04645">
    <property type="entry name" value="LbH_gamma_CA_like"/>
    <property type="match status" value="1"/>
</dbReference>
<accession>A0A1Q6DTR3</accession>
<dbReference type="Pfam" id="PF00132">
    <property type="entry name" value="Hexapep"/>
    <property type="match status" value="1"/>
</dbReference>
<feature type="coiled-coil region" evidence="1">
    <location>
        <begin position="154"/>
        <end position="181"/>
    </location>
</feature>
<dbReference type="InterPro" id="IPR001451">
    <property type="entry name" value="Hexapep"/>
</dbReference>
<dbReference type="InterPro" id="IPR047324">
    <property type="entry name" value="LbH_gamma_CA-like"/>
</dbReference>
<organism evidence="2 3">
    <name type="scientific">Methanohalarchaeum thermophilum</name>
    <dbReference type="NCBI Taxonomy" id="1903181"/>
    <lineage>
        <taxon>Archaea</taxon>
        <taxon>Methanobacteriati</taxon>
        <taxon>Methanobacteriota</taxon>
        <taxon>Methanonatronarchaeia</taxon>
        <taxon>Methanonatronarchaeales</taxon>
        <taxon>Methanonatronarchaeaceae</taxon>
        <taxon>Candidatus Methanohalarchaeum</taxon>
    </lineage>
</organism>
<dbReference type="SUPFAM" id="SSF51161">
    <property type="entry name" value="Trimeric LpxA-like enzymes"/>
    <property type="match status" value="1"/>
</dbReference>
<dbReference type="InterPro" id="IPR050484">
    <property type="entry name" value="Transf_Hexapept/Carb_Anhydrase"/>
</dbReference>
<sequence length="184" mass="20636">MVHRKFQTNKFHYFSFFYIRLIKMEKHETAYIAPSAVVLGNVKIGKGSSIWPNATIRGDSKIEIGKETNIQDNCVIHSQGKEETYIGDKVTVGHSAVVHAAEVKNESLIGMKSNILNDAQIGKNCIVGASALVPEGKNMPSGTLAIGIPAEVERKLTQKEIDEIKERSREYKRLMEEYKKRCDI</sequence>
<dbReference type="PANTHER" id="PTHR13061:SF29">
    <property type="entry name" value="GAMMA CARBONIC ANHYDRASE-LIKE 1, MITOCHONDRIAL-RELATED"/>
    <property type="match status" value="1"/>
</dbReference>
<reference evidence="2" key="1">
    <citation type="submission" date="2016-12" db="EMBL/GenBank/DDBJ databases">
        <title>Discovery of methanogenic haloarchaea.</title>
        <authorList>
            <person name="Sorokin D.Y."/>
            <person name="Makarova K.S."/>
            <person name="Abbas B."/>
            <person name="Ferrer M."/>
            <person name="Golyshin P.N."/>
        </authorList>
    </citation>
    <scope>NUCLEOTIDE SEQUENCE [LARGE SCALE GENOMIC DNA]</scope>
    <source>
        <strain evidence="2">HMET1</strain>
    </source>
</reference>
<evidence type="ECO:0000313" key="2">
    <source>
        <dbReference type="EMBL" id="OKY77712.1"/>
    </source>
</evidence>